<gene>
    <name evidence="4" type="ORF">R2D22_04765</name>
</gene>
<accession>A0ABZ0LMM9</accession>
<evidence type="ECO:0008006" key="6">
    <source>
        <dbReference type="Google" id="ProtNLM"/>
    </source>
</evidence>
<reference evidence="4 5" key="1">
    <citation type="submission" date="2023-10" db="EMBL/GenBank/DDBJ databases">
        <title>The genome sequence of Streptomyces sp. HUAS YS2.</title>
        <authorList>
            <person name="Mo P."/>
        </authorList>
    </citation>
    <scope>NUCLEOTIDE SEQUENCE [LARGE SCALE GENOMIC DNA]</scope>
    <source>
        <strain evidence="4 5">HUAS YS2</strain>
    </source>
</reference>
<sequence>MTAADKHRDAAAYALGVLEPLDALRCADHLTGCPGCAQEHAEFVRLAAALAELVPPPARTGPVPAAQAEADPRAARAADRRRRWTARLVAWPSVAAVLLAAVLLPDDPPAAVRFSAADRATGVTASAALEDREWGTAVGLRVSGLPDATVCELFAVDRQGRELPLLTWHADTDTDADRSGAPLIETAAPVHPSEIDHLTVRTPDGVRLADLRR</sequence>
<keyword evidence="1" id="KW-0805">Transcription regulation</keyword>
<dbReference type="Gene3D" id="1.10.10.1320">
    <property type="entry name" value="Anti-sigma factor, zinc-finger domain"/>
    <property type="match status" value="1"/>
</dbReference>
<keyword evidence="3" id="KW-0812">Transmembrane</keyword>
<proteinExistence type="predicted"/>
<dbReference type="Proteomes" id="UP001301731">
    <property type="component" value="Chromosome"/>
</dbReference>
<dbReference type="EMBL" id="CP137573">
    <property type="protein sequence ID" value="WOX20742.1"/>
    <property type="molecule type" value="Genomic_DNA"/>
</dbReference>
<evidence type="ECO:0000256" key="3">
    <source>
        <dbReference type="SAM" id="Phobius"/>
    </source>
</evidence>
<evidence type="ECO:0000256" key="1">
    <source>
        <dbReference type="ARBA" id="ARBA00023015"/>
    </source>
</evidence>
<keyword evidence="2" id="KW-0804">Transcription</keyword>
<keyword evidence="3" id="KW-1133">Transmembrane helix</keyword>
<keyword evidence="5" id="KW-1185">Reference proteome</keyword>
<protein>
    <recommendedName>
        <fullName evidence="6">Zinc-finger domain-containing protein</fullName>
    </recommendedName>
</protein>
<evidence type="ECO:0000313" key="4">
    <source>
        <dbReference type="EMBL" id="WOX20742.1"/>
    </source>
</evidence>
<evidence type="ECO:0000256" key="2">
    <source>
        <dbReference type="ARBA" id="ARBA00023163"/>
    </source>
</evidence>
<name>A0ABZ0LMM9_9ACTN</name>
<evidence type="ECO:0000313" key="5">
    <source>
        <dbReference type="Proteomes" id="UP001301731"/>
    </source>
</evidence>
<dbReference type="RefSeq" id="WP_318101444.1">
    <property type="nucleotide sequence ID" value="NZ_CP137573.1"/>
</dbReference>
<feature type="transmembrane region" description="Helical" evidence="3">
    <location>
        <begin position="84"/>
        <end position="104"/>
    </location>
</feature>
<keyword evidence="3" id="KW-0472">Membrane</keyword>
<organism evidence="4 5">
    <name type="scientific">Streptomyces solicathayae</name>
    <dbReference type="NCBI Taxonomy" id="3081768"/>
    <lineage>
        <taxon>Bacteria</taxon>
        <taxon>Bacillati</taxon>
        <taxon>Actinomycetota</taxon>
        <taxon>Actinomycetes</taxon>
        <taxon>Kitasatosporales</taxon>
        <taxon>Streptomycetaceae</taxon>
        <taxon>Streptomyces</taxon>
    </lineage>
</organism>
<dbReference type="InterPro" id="IPR041916">
    <property type="entry name" value="Anti_sigma_zinc_sf"/>
</dbReference>